<reference evidence="1 2" key="1">
    <citation type="journal article" date="2022" name="Allergy">
        <title>Genome assembly and annotation of Periplaneta americana reveal a comprehensive cockroach allergen profile.</title>
        <authorList>
            <person name="Wang L."/>
            <person name="Xiong Q."/>
            <person name="Saelim N."/>
            <person name="Wang L."/>
            <person name="Nong W."/>
            <person name="Wan A.T."/>
            <person name="Shi M."/>
            <person name="Liu X."/>
            <person name="Cao Q."/>
            <person name="Hui J.H.L."/>
            <person name="Sookrung N."/>
            <person name="Leung T.F."/>
            <person name="Tungtrongchitr A."/>
            <person name="Tsui S.K.W."/>
        </authorList>
    </citation>
    <scope>NUCLEOTIDE SEQUENCE [LARGE SCALE GENOMIC DNA]</scope>
    <source>
        <strain evidence="1">PWHHKU_190912</strain>
    </source>
</reference>
<dbReference type="PANTHER" id="PTHR47027:SF8">
    <property type="entry name" value="RIBONUCLEASE H"/>
    <property type="match status" value="1"/>
</dbReference>
<dbReference type="InterPro" id="IPR036397">
    <property type="entry name" value="RNaseH_sf"/>
</dbReference>
<protein>
    <submittedName>
        <fullName evidence="1">Uncharacterized protein</fullName>
    </submittedName>
</protein>
<proteinExistence type="predicted"/>
<accession>A0ABQ8TID9</accession>
<gene>
    <name evidence="1" type="ORF">ANN_12402</name>
</gene>
<sequence>MKNWSSAQNANSINAYKNVDSFVPSTGVAQSAKVLACRSEVALGGQLKAEVFKHRPRTLPDLRNALQKEIGLIPQERLVRAMQNFRSRIPQCIDSEGHYLRDTSTFCGPLEKELRKRLVKCFVWSVVLYEAETWTLRRNEEKRLEAFEMWICRRMKCVKWTDRIRNEAVLERVGEERMMLKLIRKRKKIDWVTG</sequence>
<dbReference type="Proteomes" id="UP001148838">
    <property type="component" value="Unassembled WGS sequence"/>
</dbReference>
<dbReference type="EMBL" id="JAJSOF020000009">
    <property type="protein sequence ID" value="KAJ4445717.1"/>
    <property type="molecule type" value="Genomic_DNA"/>
</dbReference>
<comment type="caution">
    <text evidence="1">The sequence shown here is derived from an EMBL/GenBank/DDBJ whole genome shotgun (WGS) entry which is preliminary data.</text>
</comment>
<organism evidence="1 2">
    <name type="scientific">Periplaneta americana</name>
    <name type="common">American cockroach</name>
    <name type="synonym">Blatta americana</name>
    <dbReference type="NCBI Taxonomy" id="6978"/>
    <lineage>
        <taxon>Eukaryota</taxon>
        <taxon>Metazoa</taxon>
        <taxon>Ecdysozoa</taxon>
        <taxon>Arthropoda</taxon>
        <taxon>Hexapoda</taxon>
        <taxon>Insecta</taxon>
        <taxon>Pterygota</taxon>
        <taxon>Neoptera</taxon>
        <taxon>Polyneoptera</taxon>
        <taxon>Dictyoptera</taxon>
        <taxon>Blattodea</taxon>
        <taxon>Blattoidea</taxon>
        <taxon>Blattidae</taxon>
        <taxon>Blattinae</taxon>
        <taxon>Periplaneta</taxon>
    </lineage>
</organism>
<dbReference type="PANTHER" id="PTHR47027">
    <property type="entry name" value="REVERSE TRANSCRIPTASE DOMAIN-CONTAINING PROTEIN"/>
    <property type="match status" value="1"/>
</dbReference>
<evidence type="ECO:0000313" key="1">
    <source>
        <dbReference type="EMBL" id="KAJ4445717.1"/>
    </source>
</evidence>
<name>A0ABQ8TID9_PERAM</name>
<evidence type="ECO:0000313" key="2">
    <source>
        <dbReference type="Proteomes" id="UP001148838"/>
    </source>
</evidence>
<keyword evidence="2" id="KW-1185">Reference proteome</keyword>
<dbReference type="Gene3D" id="3.30.420.10">
    <property type="entry name" value="Ribonuclease H-like superfamily/Ribonuclease H"/>
    <property type="match status" value="1"/>
</dbReference>